<feature type="non-terminal residue" evidence="1">
    <location>
        <position position="47"/>
    </location>
</feature>
<keyword evidence="2" id="KW-1185">Reference proteome</keyword>
<dbReference type="Proteomes" id="UP001054837">
    <property type="component" value="Unassembled WGS sequence"/>
</dbReference>
<accession>A0AAV4V8B2</accession>
<comment type="caution">
    <text evidence="1">The sequence shown here is derived from an EMBL/GenBank/DDBJ whole genome shotgun (WGS) entry which is preliminary data.</text>
</comment>
<evidence type="ECO:0000313" key="2">
    <source>
        <dbReference type="Proteomes" id="UP001054837"/>
    </source>
</evidence>
<proteinExistence type="predicted"/>
<sequence length="47" mass="5246">MGNIVAEQQNFINNGTGMVEFNRRQGTSVKWFRSVNTAVAACWGEIL</sequence>
<dbReference type="EMBL" id="BPLQ01012583">
    <property type="protein sequence ID" value="GIY66357.1"/>
    <property type="molecule type" value="Genomic_DNA"/>
</dbReference>
<evidence type="ECO:0000313" key="1">
    <source>
        <dbReference type="EMBL" id="GIY66357.1"/>
    </source>
</evidence>
<dbReference type="AlphaFoldDB" id="A0AAV4V8B2"/>
<protein>
    <submittedName>
        <fullName evidence="1">Uncharacterized protein</fullName>
    </submittedName>
</protein>
<organism evidence="1 2">
    <name type="scientific">Caerostris darwini</name>
    <dbReference type="NCBI Taxonomy" id="1538125"/>
    <lineage>
        <taxon>Eukaryota</taxon>
        <taxon>Metazoa</taxon>
        <taxon>Ecdysozoa</taxon>
        <taxon>Arthropoda</taxon>
        <taxon>Chelicerata</taxon>
        <taxon>Arachnida</taxon>
        <taxon>Araneae</taxon>
        <taxon>Araneomorphae</taxon>
        <taxon>Entelegynae</taxon>
        <taxon>Araneoidea</taxon>
        <taxon>Araneidae</taxon>
        <taxon>Caerostris</taxon>
    </lineage>
</organism>
<reference evidence="1 2" key="1">
    <citation type="submission" date="2021-06" db="EMBL/GenBank/DDBJ databases">
        <title>Caerostris darwini draft genome.</title>
        <authorList>
            <person name="Kono N."/>
            <person name="Arakawa K."/>
        </authorList>
    </citation>
    <scope>NUCLEOTIDE SEQUENCE [LARGE SCALE GENOMIC DNA]</scope>
</reference>
<name>A0AAV4V8B2_9ARAC</name>
<gene>
    <name evidence="1" type="ORF">CDAR_22491</name>
</gene>